<evidence type="ECO:0000313" key="8">
    <source>
        <dbReference type="EMBL" id="PMP71416.1"/>
    </source>
</evidence>
<dbReference type="PANTHER" id="PTHR30188:SF4">
    <property type="entry name" value="PROTEIN TRIGALACTOSYLDIACYLGLYCEROL 1, CHLOROPLASTIC"/>
    <property type="match status" value="1"/>
</dbReference>
<dbReference type="EMBL" id="PNIN01000041">
    <property type="protein sequence ID" value="PMP71416.1"/>
    <property type="molecule type" value="Genomic_DNA"/>
</dbReference>
<dbReference type="GO" id="GO:0043190">
    <property type="term" value="C:ATP-binding cassette (ABC) transporter complex"/>
    <property type="evidence" value="ECO:0007669"/>
    <property type="project" value="InterPro"/>
</dbReference>
<evidence type="ECO:0000256" key="6">
    <source>
        <dbReference type="ARBA" id="ARBA00023136"/>
    </source>
</evidence>
<evidence type="ECO:0000256" key="4">
    <source>
        <dbReference type="ARBA" id="ARBA00022692"/>
    </source>
</evidence>
<accession>A0A2J6WLZ3</accession>
<feature type="transmembrane region" description="Helical" evidence="7">
    <location>
        <begin position="156"/>
        <end position="177"/>
    </location>
</feature>
<evidence type="ECO:0000256" key="7">
    <source>
        <dbReference type="RuleBase" id="RU362044"/>
    </source>
</evidence>
<evidence type="ECO:0000256" key="5">
    <source>
        <dbReference type="ARBA" id="ARBA00022989"/>
    </source>
</evidence>
<feature type="transmembrane region" description="Helical" evidence="7">
    <location>
        <begin position="237"/>
        <end position="255"/>
    </location>
</feature>
<dbReference type="Pfam" id="PF02405">
    <property type="entry name" value="MlaE"/>
    <property type="match status" value="1"/>
</dbReference>
<comment type="similarity">
    <text evidence="2 7">Belongs to the MlaE permease family.</text>
</comment>
<evidence type="ECO:0000256" key="1">
    <source>
        <dbReference type="ARBA" id="ARBA00004141"/>
    </source>
</evidence>
<comment type="subcellular location">
    <subcellularLocation>
        <location evidence="1">Membrane</location>
        <topology evidence="1">Multi-pass membrane protein</topology>
    </subcellularLocation>
</comment>
<dbReference type="PANTHER" id="PTHR30188">
    <property type="entry name" value="ABC TRANSPORTER PERMEASE PROTEIN-RELATED"/>
    <property type="match status" value="1"/>
</dbReference>
<dbReference type="Proteomes" id="UP000242881">
    <property type="component" value="Unassembled WGS sequence"/>
</dbReference>
<dbReference type="GO" id="GO:0005548">
    <property type="term" value="F:phospholipid transporter activity"/>
    <property type="evidence" value="ECO:0007669"/>
    <property type="project" value="TreeGrafter"/>
</dbReference>
<evidence type="ECO:0000256" key="2">
    <source>
        <dbReference type="ARBA" id="ARBA00007556"/>
    </source>
</evidence>
<evidence type="ECO:0000256" key="3">
    <source>
        <dbReference type="ARBA" id="ARBA00022448"/>
    </source>
</evidence>
<dbReference type="InterPro" id="IPR003453">
    <property type="entry name" value="ABC_MlaE_roteobac"/>
</dbReference>
<dbReference type="NCBIfam" id="TIGR00056">
    <property type="entry name" value="MlaE family lipid ABC transporter permease subunit"/>
    <property type="match status" value="1"/>
</dbReference>
<dbReference type="AlphaFoldDB" id="A0A2J6WLZ3"/>
<reference evidence="8 9" key="1">
    <citation type="submission" date="2018-01" db="EMBL/GenBank/DDBJ databases">
        <title>Metagenomic assembled genomes from two thermal pools in the Uzon Caldera, Kamchatka, Russia.</title>
        <authorList>
            <person name="Wilkins L."/>
            <person name="Ettinger C."/>
        </authorList>
    </citation>
    <scope>NUCLEOTIDE SEQUENCE [LARGE SCALE GENOMIC DNA]</scope>
    <source>
        <strain evidence="8">ZAV-05</strain>
    </source>
</reference>
<organism evidence="8 9">
    <name type="scientific">Calditerrivibrio nitroreducens</name>
    <dbReference type="NCBI Taxonomy" id="477976"/>
    <lineage>
        <taxon>Bacteria</taxon>
        <taxon>Pseudomonadati</taxon>
        <taxon>Deferribacterota</taxon>
        <taxon>Deferribacteres</taxon>
        <taxon>Deferribacterales</taxon>
        <taxon>Calditerrivibrionaceae</taxon>
    </lineage>
</organism>
<keyword evidence="6 7" id="KW-0472">Membrane</keyword>
<keyword evidence="5 7" id="KW-1133">Transmembrane helix</keyword>
<feature type="transmembrane region" description="Helical" evidence="7">
    <location>
        <begin position="12"/>
        <end position="34"/>
    </location>
</feature>
<proteinExistence type="inferred from homology"/>
<evidence type="ECO:0000313" key="9">
    <source>
        <dbReference type="Proteomes" id="UP000242881"/>
    </source>
</evidence>
<comment type="caution">
    <text evidence="8">The sequence shown here is derived from an EMBL/GenBank/DDBJ whole genome shotgun (WGS) entry which is preliminary data.</text>
</comment>
<protein>
    <submittedName>
        <fullName evidence="8">ABC transporter permease</fullName>
    </submittedName>
</protein>
<dbReference type="InterPro" id="IPR030802">
    <property type="entry name" value="Permease_MalE"/>
</dbReference>
<gene>
    <name evidence="8" type="ORF">C0187_03995</name>
</gene>
<keyword evidence="4 7" id="KW-0812">Transmembrane</keyword>
<feature type="transmembrane region" description="Helical" evidence="7">
    <location>
        <begin position="54"/>
        <end position="75"/>
    </location>
</feature>
<keyword evidence="3" id="KW-0813">Transport</keyword>
<name>A0A2J6WLZ3_9BACT</name>
<sequence length="256" mass="27847">MNRVLSLIGAPILNLALESGRIFLLLIDSILWIFRPPFRWKLLIKQMEFIGANSISVIILTGTFTGMVFAFQSYIGFHKFGAEYMVGTVVGLGMARELGPVLSAIMVAARAGSAITAEIGTMKVTEQIDALHSLAVDPVQYLVTPRILAGLLVMPLLNSIAVFCGVVGGYFVGVKILDINRTLYLQYMYQYVDLSDLYNGMIKSVVFGLILTLIGCYKGMAVSGGAEGVGRSTTESVVLSCILILVFDYILTAFMF</sequence>
<feature type="transmembrane region" description="Helical" evidence="7">
    <location>
        <begin position="197"/>
        <end position="217"/>
    </location>
</feature>